<organism evidence="1 2">
    <name type="scientific">Aeromonas veronii</name>
    <dbReference type="NCBI Taxonomy" id="654"/>
    <lineage>
        <taxon>Bacteria</taxon>
        <taxon>Pseudomonadati</taxon>
        <taxon>Pseudomonadota</taxon>
        <taxon>Gammaproteobacteria</taxon>
        <taxon>Aeromonadales</taxon>
        <taxon>Aeromonadaceae</taxon>
        <taxon>Aeromonas</taxon>
    </lineage>
</organism>
<evidence type="ECO:0000313" key="2">
    <source>
        <dbReference type="Proteomes" id="UP000309618"/>
    </source>
</evidence>
<comment type="caution">
    <text evidence="1">The sequence shown here is derived from an EMBL/GenBank/DDBJ whole genome shotgun (WGS) entry which is preliminary data.</text>
</comment>
<dbReference type="EMBL" id="SSUX01000008">
    <property type="protein sequence ID" value="THJ45101.1"/>
    <property type="molecule type" value="Genomic_DNA"/>
</dbReference>
<protein>
    <submittedName>
        <fullName evidence="1">Uncharacterized protein</fullName>
    </submittedName>
</protein>
<accession>A0A4S5CKB2</accession>
<proteinExistence type="predicted"/>
<reference evidence="1 2" key="1">
    <citation type="submission" date="2019-04" db="EMBL/GenBank/DDBJ databases">
        <title>Comparative genomics of Aeromonas veronii strains pathogenic to fish.</title>
        <authorList>
            <person name="Cascarano M.C."/>
            <person name="Smyrli M."/>
            <person name="Katharios P."/>
        </authorList>
    </citation>
    <scope>NUCLEOTIDE SEQUENCE [LARGE SCALE GENOMIC DNA]</scope>
    <source>
        <strain evidence="1 2">XU1</strain>
    </source>
</reference>
<gene>
    <name evidence="1" type="ORF">E8Q35_13040</name>
</gene>
<dbReference type="Proteomes" id="UP000309618">
    <property type="component" value="Unassembled WGS sequence"/>
</dbReference>
<name>A0A4S5CKB2_AERVE</name>
<evidence type="ECO:0000313" key="1">
    <source>
        <dbReference type="EMBL" id="THJ45101.1"/>
    </source>
</evidence>
<dbReference type="AlphaFoldDB" id="A0A4S5CKB2"/>
<dbReference type="RefSeq" id="WP_136501924.1">
    <property type="nucleotide sequence ID" value="NZ_SSUX01000008.1"/>
</dbReference>
<sequence>MTQKYLGKKSAQELAGAAVTLKRPVSNGLGQMPAGTKGIIDNAKGYVKDGNISFLADGCSCCGFRWHVSGLSYADLDLVTEQN</sequence>